<dbReference type="InterPro" id="IPR007110">
    <property type="entry name" value="Ig-like_dom"/>
</dbReference>
<gene>
    <name evidence="2" type="ORF">K0B96_05190</name>
</gene>
<reference evidence="2" key="1">
    <citation type="submission" date="2021-08" db="EMBL/GenBank/DDBJ databases">
        <title>Genome of a novel bacterium of the phylum Verrucomicrobia, Oleiharenicola sp. KSB-15.</title>
        <authorList>
            <person name="Chung J.-H."/>
            <person name="Ahn J.-H."/>
            <person name="Yoon Y."/>
            <person name="Kim D.-Y."/>
            <person name="An S.-H."/>
            <person name="Park I."/>
            <person name="Yeon J."/>
        </authorList>
    </citation>
    <scope>NUCLEOTIDE SEQUENCE</scope>
    <source>
        <strain evidence="2">KSB-15</strain>
    </source>
</reference>
<dbReference type="InterPro" id="IPR036179">
    <property type="entry name" value="Ig-like_dom_sf"/>
</dbReference>
<dbReference type="PROSITE" id="PS50835">
    <property type="entry name" value="IG_LIKE"/>
    <property type="match status" value="1"/>
</dbReference>
<organism evidence="2 3">
    <name type="scientific">Horticoccus luteus</name>
    <dbReference type="NCBI Taxonomy" id="2862869"/>
    <lineage>
        <taxon>Bacteria</taxon>
        <taxon>Pseudomonadati</taxon>
        <taxon>Verrucomicrobiota</taxon>
        <taxon>Opitutia</taxon>
        <taxon>Opitutales</taxon>
        <taxon>Opitutaceae</taxon>
        <taxon>Horticoccus</taxon>
    </lineage>
</organism>
<dbReference type="EMBL" id="CP080507">
    <property type="protein sequence ID" value="QYM80015.1"/>
    <property type="molecule type" value="Genomic_DNA"/>
</dbReference>
<sequence length="1323" mass="134734">MDTTLNSESRNTLVEAESKYEHDLASASPITVHFDWENASGTTSFELLENGIRRARISAAQPFGSGSLSYTPKLPGVVQLTVKMVSEGSTVASSETLNVRIYGTAMDPALDDEALPYTSAIYLHADALVKSDTVAKTEFWAAVDRRHTGAPIGGSFTLTLNGETTAAIPADADETAVQQALENVPSVGAGNVVVAKMSPPTSLPGSKFRTFIVQFRGSLAHTPRTLMTGDGSNLSYELAPAGTVQTLSVYRVQAGSATPTELNEVQVVCLVGEQGLITTDSNAPYALLWSPETTLNDASFPFRSDSSVEIFARAITAKGAVSASDPIAIYAIPAIPSPQGVLTVEINASNLQELPGNNRIVAATTPVKLTAEAKDAAGIGRIVQSVQFFLDGVALAPVSAAFPYQADWTPKIAGTYVLTAIAIDDKNNRIVSAPMFINVTDNRPYVRIVNPMAAAGSPLTIPSGAEITFTAITAGATGDPATTGVIFSVDGQPINGTGAGGIFTATWSPANIGATPKSYQISASVSDSNSTTNISDTAFVTVLPQTFVGASPSVSVQFPTAGGITSNSLVNLAAFANDSDGEVVAVRFYANGVPLGFATRDQQSSSWRLAYQVGRYGLGDYSIVAQAIDNVGNSKVSSPAVRVTVTESTAVAPTVMLAASTREVTQGGSVVLSATAAVAGTVAQVEYFANGISLGVMLSAGPMTWTPSTPANYSVYAVVTDQSGNVAVSPAVTVSVQAGYSVATNEAFVSQTYQDLVGRVPTSAELAAAAQISGGTLTRAQFVANVVSGGGFAYTFQATLAYRAVIGDWPGYSDYLAGAAALSTGTTLADFTGTLLSSAAYLARNGSLPDLTTVTSGQYARVSAFASQLYQRTYGRAPTLIEVQAFLSDINTLGVNAAVANFLTTKFITQSDAGVTARVRAAALVAGLWREGASDAQVAALSSGSTTAAADSALANAIYTARFFTVSVFPASAAIAPGGGLILTAEVSGASSFSYQWYRNGVPLAGAVQPALSLSAMSAAQTGNYHVVVANQELSVASAAVRVTMGGTASRLANISTRGRVAAGDQVMIVGFVVSGGTAKPMLVRAAGPALASAAGLAGTLSASQLELRTGNTLLGANQRWGENANLSALVTASTVTGAFAFAGGSADSALLQTLDAGVYTGVAGGVNGESGLALVEVYDGDIANGGRVMNLSTRGFVGGGAQQLIAGFVVTGAAAKQVLIRAVGPGLAVAGGFVNGMVRDPRLELVAVSGLPLRTNDDWGSAPEAALMPAAAARVGAFPLATGSADAALIANLAPGVYTVLVSGASASDTGLALVEVYDLDP</sequence>
<proteinExistence type="predicted"/>
<dbReference type="RefSeq" id="WP_220164581.1">
    <property type="nucleotide sequence ID" value="NZ_CP080507.1"/>
</dbReference>
<dbReference type="SUPFAM" id="SSF48726">
    <property type="entry name" value="Immunoglobulin"/>
    <property type="match status" value="1"/>
</dbReference>
<feature type="domain" description="Ig-like" evidence="1">
    <location>
        <begin position="964"/>
        <end position="1044"/>
    </location>
</feature>
<evidence type="ECO:0000259" key="1">
    <source>
        <dbReference type="PROSITE" id="PS50835"/>
    </source>
</evidence>
<name>A0A8F9TXM6_9BACT</name>
<evidence type="ECO:0000313" key="2">
    <source>
        <dbReference type="EMBL" id="QYM80015.1"/>
    </source>
</evidence>
<evidence type="ECO:0000313" key="3">
    <source>
        <dbReference type="Proteomes" id="UP000825051"/>
    </source>
</evidence>
<dbReference type="Pfam" id="PF17957">
    <property type="entry name" value="Big_7"/>
    <property type="match status" value="3"/>
</dbReference>
<dbReference type="KEGG" id="ole:K0B96_05190"/>
<dbReference type="Gene3D" id="2.60.40.10">
    <property type="entry name" value="Immunoglobulins"/>
    <property type="match status" value="4"/>
</dbReference>
<accession>A0A8F9TXM6</accession>
<dbReference type="Proteomes" id="UP000825051">
    <property type="component" value="Chromosome"/>
</dbReference>
<keyword evidence="3" id="KW-1185">Reference proteome</keyword>
<protein>
    <recommendedName>
        <fullName evidence="1">Ig-like domain-containing protein</fullName>
    </recommendedName>
</protein>
<dbReference type="InterPro" id="IPR013783">
    <property type="entry name" value="Ig-like_fold"/>
</dbReference>